<evidence type="ECO:0000256" key="2">
    <source>
        <dbReference type="ARBA" id="ARBA00022670"/>
    </source>
</evidence>
<dbReference type="EMBL" id="AJVK01008353">
    <property type="status" value="NOT_ANNOTATED_CDS"/>
    <property type="molecule type" value="Genomic_DNA"/>
</dbReference>
<evidence type="ECO:0000313" key="8">
    <source>
        <dbReference type="EnsemblMetazoa" id="PPAI010578-PA"/>
    </source>
</evidence>
<dbReference type="InterPro" id="IPR001714">
    <property type="entry name" value="Pept_M24_MAP"/>
</dbReference>
<keyword evidence="1 5" id="KW-0031">Aminopeptidase</keyword>
<accession>A0A1B0DPY8</accession>
<keyword evidence="3 5" id="KW-0479">Metal-binding</keyword>
<feature type="domain" description="Peptidase M24" evidence="7">
    <location>
        <begin position="68"/>
        <end position="294"/>
    </location>
</feature>
<evidence type="ECO:0000256" key="1">
    <source>
        <dbReference type="ARBA" id="ARBA00022438"/>
    </source>
</evidence>
<feature type="binding site" evidence="5">
    <location>
        <position position="161"/>
    </location>
    <ligand>
        <name>a divalent metal cation</name>
        <dbReference type="ChEBI" id="CHEBI:60240"/>
        <label>2</label>
        <note>catalytic</note>
    </ligand>
</feature>
<dbReference type="HAMAP" id="MF_01974">
    <property type="entry name" value="MetAP_1"/>
    <property type="match status" value="1"/>
</dbReference>
<dbReference type="InterPro" id="IPR002467">
    <property type="entry name" value="Pept_M24A_MAP1"/>
</dbReference>
<feature type="binding site" evidence="5">
    <location>
        <position position="287"/>
    </location>
    <ligand>
        <name>a divalent metal cation</name>
        <dbReference type="ChEBI" id="CHEBI:60240"/>
        <label>2</label>
        <note>catalytic</note>
    </ligand>
</feature>
<dbReference type="VEuPathDB" id="VectorBase:PPAPM1_001462"/>
<comment type="catalytic activity">
    <reaction evidence="5 6">
        <text>Release of N-terminal amino acids, preferentially methionine, from peptides and arylamides.</text>
        <dbReference type="EC" id="3.4.11.18"/>
    </reaction>
</comment>
<dbReference type="Pfam" id="PF00557">
    <property type="entry name" value="Peptidase_M24"/>
    <property type="match status" value="1"/>
</dbReference>
<name>A0A1B0DPY8_PHLPP</name>
<dbReference type="PANTHER" id="PTHR43330">
    <property type="entry name" value="METHIONINE AMINOPEPTIDASE"/>
    <property type="match status" value="1"/>
</dbReference>
<dbReference type="EC" id="3.4.11.18" evidence="6"/>
<dbReference type="PANTHER" id="PTHR43330:SF8">
    <property type="entry name" value="METHIONINE AMINOPEPTIDASE 1D, MITOCHONDRIAL"/>
    <property type="match status" value="1"/>
</dbReference>
<dbReference type="GO" id="GO:0046872">
    <property type="term" value="F:metal ion binding"/>
    <property type="evidence" value="ECO:0007669"/>
    <property type="project" value="UniProtKB-UniRule"/>
</dbReference>
<comment type="cofactor">
    <cofactor evidence="5">
        <name>Co(2+)</name>
        <dbReference type="ChEBI" id="CHEBI:48828"/>
    </cofactor>
    <cofactor evidence="5">
        <name>Zn(2+)</name>
        <dbReference type="ChEBI" id="CHEBI:29105"/>
    </cofactor>
    <cofactor evidence="5">
        <name>Mn(2+)</name>
        <dbReference type="ChEBI" id="CHEBI:29035"/>
    </cofactor>
    <cofactor evidence="5">
        <name>Fe(2+)</name>
        <dbReference type="ChEBI" id="CHEBI:29033"/>
    </cofactor>
    <text evidence="5">Binds 2 divalent metal cations per subunit. Has a high-affinity and a low affinity metal-binding site. The true nature of the physiological cofactor is under debate. The enzyme is active with cobalt, zinc, manganese or divalent iron ions. Most likely, methionine aminopeptidases function as mononuclear Fe(2+)-metalloproteases under physiological conditions, and the catalytically relevant metal-binding site has been assigned to the histidine-containing high-affinity site.</text>
</comment>
<dbReference type="PRINTS" id="PR00599">
    <property type="entry name" value="MAPEPTIDASE"/>
</dbReference>
<dbReference type="SUPFAM" id="SSF55920">
    <property type="entry name" value="Creatinase/aminopeptidase"/>
    <property type="match status" value="1"/>
</dbReference>
<protein>
    <recommendedName>
        <fullName evidence="6">Methionine aminopeptidase</fullName>
        <ecNumber evidence="6">3.4.11.18</ecNumber>
    </recommendedName>
</protein>
<dbReference type="EnsemblMetazoa" id="PPAI010578-RA">
    <property type="protein sequence ID" value="PPAI010578-PA"/>
    <property type="gene ID" value="PPAI010578"/>
</dbReference>
<feature type="binding site" evidence="5">
    <location>
        <position position="231"/>
    </location>
    <ligand>
        <name>substrate</name>
    </ligand>
</feature>
<evidence type="ECO:0000313" key="9">
    <source>
        <dbReference type="Proteomes" id="UP000092462"/>
    </source>
</evidence>
<feature type="binding site" evidence="5">
    <location>
        <position position="256"/>
    </location>
    <ligand>
        <name>a divalent metal cation</name>
        <dbReference type="ChEBI" id="CHEBI:60240"/>
        <label>2</label>
        <note>catalytic</note>
    </ligand>
</feature>
<keyword evidence="4 5" id="KW-0378">Hydrolase</keyword>
<dbReference type="GO" id="GO:0004239">
    <property type="term" value="F:initiator methionyl aminopeptidase activity"/>
    <property type="evidence" value="ECO:0007669"/>
    <property type="project" value="UniProtKB-UniRule"/>
</dbReference>
<dbReference type="GO" id="GO:0006508">
    <property type="term" value="P:proteolysis"/>
    <property type="evidence" value="ECO:0007669"/>
    <property type="project" value="UniProtKB-KW"/>
</dbReference>
<feature type="binding site" evidence="5">
    <location>
        <position position="161"/>
    </location>
    <ligand>
        <name>a divalent metal cation</name>
        <dbReference type="ChEBI" id="CHEBI:60240"/>
        <label>1</label>
    </ligand>
</feature>
<dbReference type="VEuPathDB" id="VectorBase:PPAI010578"/>
<keyword evidence="2 5" id="KW-0645">Protease</keyword>
<feature type="binding site" evidence="5">
    <location>
        <position position="224"/>
    </location>
    <ligand>
        <name>a divalent metal cation</name>
        <dbReference type="ChEBI" id="CHEBI:60240"/>
        <label>2</label>
        <note>catalytic</note>
    </ligand>
</feature>
<reference evidence="8" key="1">
    <citation type="submission" date="2022-08" db="UniProtKB">
        <authorList>
            <consortium name="EnsemblMetazoa"/>
        </authorList>
    </citation>
    <scope>IDENTIFICATION</scope>
    <source>
        <strain evidence="8">Israel</strain>
    </source>
</reference>
<proteinExistence type="inferred from homology"/>
<dbReference type="CDD" id="cd01086">
    <property type="entry name" value="MetAP1"/>
    <property type="match status" value="1"/>
</dbReference>
<evidence type="ECO:0000256" key="4">
    <source>
        <dbReference type="ARBA" id="ARBA00022801"/>
    </source>
</evidence>
<evidence type="ECO:0000256" key="3">
    <source>
        <dbReference type="ARBA" id="ARBA00022723"/>
    </source>
</evidence>
<dbReference type="InterPro" id="IPR000994">
    <property type="entry name" value="Pept_M24"/>
</dbReference>
<organism evidence="8 9">
    <name type="scientific">Phlebotomus papatasi</name>
    <name type="common">Sandfly</name>
    <dbReference type="NCBI Taxonomy" id="29031"/>
    <lineage>
        <taxon>Eukaryota</taxon>
        <taxon>Metazoa</taxon>
        <taxon>Ecdysozoa</taxon>
        <taxon>Arthropoda</taxon>
        <taxon>Hexapoda</taxon>
        <taxon>Insecta</taxon>
        <taxon>Pterygota</taxon>
        <taxon>Neoptera</taxon>
        <taxon>Endopterygota</taxon>
        <taxon>Diptera</taxon>
        <taxon>Nematocera</taxon>
        <taxon>Psychodoidea</taxon>
        <taxon>Psychodidae</taxon>
        <taxon>Phlebotomus</taxon>
        <taxon>Phlebotomus</taxon>
    </lineage>
</organism>
<feature type="binding site" evidence="5">
    <location>
        <position position="287"/>
    </location>
    <ligand>
        <name>a divalent metal cation</name>
        <dbReference type="ChEBI" id="CHEBI:60240"/>
        <label>1</label>
    </ligand>
</feature>
<dbReference type="PROSITE" id="PS00680">
    <property type="entry name" value="MAP_1"/>
    <property type="match status" value="1"/>
</dbReference>
<feature type="binding site" evidence="5">
    <location>
        <position position="133"/>
    </location>
    <ligand>
        <name>substrate</name>
    </ligand>
</feature>
<feature type="binding site" evidence="5">
    <location>
        <position position="150"/>
    </location>
    <ligand>
        <name>a divalent metal cation</name>
        <dbReference type="ChEBI" id="CHEBI:60240"/>
        <label>1</label>
    </ligand>
</feature>
<dbReference type="InterPro" id="IPR036005">
    <property type="entry name" value="Creatinase/aminopeptidase-like"/>
</dbReference>
<keyword evidence="9" id="KW-1185">Reference proteome</keyword>
<evidence type="ECO:0000259" key="7">
    <source>
        <dbReference type="Pfam" id="PF00557"/>
    </source>
</evidence>
<evidence type="ECO:0000256" key="6">
    <source>
        <dbReference type="RuleBase" id="RU003653"/>
    </source>
</evidence>
<dbReference type="GO" id="GO:0070006">
    <property type="term" value="F:metalloaminopeptidase activity"/>
    <property type="evidence" value="ECO:0007669"/>
    <property type="project" value="UniProtKB-UniRule"/>
</dbReference>
<dbReference type="AlphaFoldDB" id="A0A1B0DPY8"/>
<dbReference type="Gene3D" id="3.90.230.10">
    <property type="entry name" value="Creatinase/methionine aminopeptidase superfamily"/>
    <property type="match status" value="1"/>
</dbReference>
<dbReference type="NCBIfam" id="TIGR00500">
    <property type="entry name" value="met_pdase_I"/>
    <property type="match status" value="1"/>
</dbReference>
<sequence>MGQIPRRQLFSFAKKRDLGRFSPVFPGKVSPERVIPSHINAPLYYKTPQMPSSTLGEVEIKSEEVIARMRDSCKLAANILKDCGEIVQVGRTTDDIDEFVHEAVVRANAYPSPLRYGGFPKSVCTSVNNVACHGIPDDRALEDGDIINVDITVYHQGHHGDCSKTFLVGNVDELGQELVKVAEECLRKGIEACGPNKRFSGIGRAIESHAREHKFTVIPAFIGHGIGSYFHGPPEVLHFKNSEGGFMKPGMVFTVEPVISMGGPEVEILEDNWTAVSVDGARSAQFEHTIVITDSGYEILTLPD</sequence>
<comment type="function">
    <text evidence="6">Cotranslationally removes the N-terminal methionine from nascent proteins. The N-terminal methionine is often cleaved when the second residue in the primary sequence is small and uncharged (Met-Ala-, Cys, Gly, Pro, Ser, Thr, or Val).</text>
</comment>
<comment type="similarity">
    <text evidence="5">Belongs to the peptidase M24A family. Methionine aminopeptidase type 1 subfamily.</text>
</comment>
<dbReference type="Proteomes" id="UP000092462">
    <property type="component" value="Unassembled WGS sequence"/>
</dbReference>
<evidence type="ECO:0000256" key="5">
    <source>
        <dbReference type="HAMAP-Rule" id="MF_03174"/>
    </source>
</evidence>